<gene>
    <name evidence="2" type="ORF">Micbo1qcDRAFT_180486</name>
</gene>
<feature type="region of interest" description="Disordered" evidence="1">
    <location>
        <begin position="258"/>
        <end position="293"/>
    </location>
</feature>
<sequence>MVRHGTEAECLCLPVSPTDVACNPSPRAMRKVVRAAGFESVKSYREQWLMELSVLSTTDLKPDIPDTDEVQASLELAAWHFESCHSARILVSRAEQSHMVESGCVSLDKIQIEIEARWARTAAHAHQCPEDVSACRGRHGLSREEARPEQGLSGERSGVRLGGERALEQAERASAKHPAKHQYPVGFSPPDQQTTIPPTRLASPTQVLLDGAHASPCSSSAEHFTKARRPGIDLCSPGHARCRHLGLGPISTPPLPPPPQDCARQQQHHPQYMYRDGQTSPVWASRPVGCRAR</sequence>
<evidence type="ECO:0000313" key="2">
    <source>
        <dbReference type="EMBL" id="KXJ85818.1"/>
    </source>
</evidence>
<feature type="region of interest" description="Disordered" evidence="1">
    <location>
        <begin position="139"/>
        <end position="196"/>
    </location>
</feature>
<proteinExistence type="predicted"/>
<dbReference type="AlphaFoldDB" id="A0A136IM13"/>
<reference evidence="3" key="1">
    <citation type="submission" date="2016-02" db="EMBL/GenBank/DDBJ databases">
        <title>Draft genome sequence of Microdochium bolleyi, a fungal endophyte of beachgrass.</title>
        <authorList>
            <consortium name="DOE Joint Genome Institute"/>
            <person name="David A.S."/>
            <person name="May G."/>
            <person name="Haridas S."/>
            <person name="Lim J."/>
            <person name="Wang M."/>
            <person name="Labutti K."/>
            <person name="Lipzen A."/>
            <person name="Barry K."/>
            <person name="Grigoriev I.V."/>
        </authorList>
    </citation>
    <scope>NUCLEOTIDE SEQUENCE [LARGE SCALE GENOMIC DNA]</scope>
    <source>
        <strain evidence="3">J235TASD1</strain>
    </source>
</reference>
<dbReference type="InParanoid" id="A0A136IM13"/>
<protein>
    <submittedName>
        <fullName evidence="2">Uncharacterized protein</fullName>
    </submittedName>
</protein>
<name>A0A136IM13_9PEZI</name>
<evidence type="ECO:0000256" key="1">
    <source>
        <dbReference type="SAM" id="MobiDB-lite"/>
    </source>
</evidence>
<dbReference type="Proteomes" id="UP000070501">
    <property type="component" value="Unassembled WGS sequence"/>
</dbReference>
<accession>A0A136IM13</accession>
<dbReference type="EMBL" id="KQ964274">
    <property type="protein sequence ID" value="KXJ85818.1"/>
    <property type="molecule type" value="Genomic_DNA"/>
</dbReference>
<evidence type="ECO:0000313" key="3">
    <source>
        <dbReference type="Proteomes" id="UP000070501"/>
    </source>
</evidence>
<feature type="compositionally biased region" description="Basic and acidic residues" evidence="1">
    <location>
        <begin position="162"/>
        <end position="174"/>
    </location>
</feature>
<organism evidence="2 3">
    <name type="scientific">Microdochium bolleyi</name>
    <dbReference type="NCBI Taxonomy" id="196109"/>
    <lineage>
        <taxon>Eukaryota</taxon>
        <taxon>Fungi</taxon>
        <taxon>Dikarya</taxon>
        <taxon>Ascomycota</taxon>
        <taxon>Pezizomycotina</taxon>
        <taxon>Sordariomycetes</taxon>
        <taxon>Xylariomycetidae</taxon>
        <taxon>Xylariales</taxon>
        <taxon>Microdochiaceae</taxon>
        <taxon>Microdochium</taxon>
    </lineage>
</organism>
<keyword evidence="3" id="KW-1185">Reference proteome</keyword>